<reference evidence="1" key="1">
    <citation type="submission" date="2019-04" db="EMBL/GenBank/DDBJ databases">
        <title>Friends and foes A comparative genomics study of 23 Aspergillus species from section Flavi.</title>
        <authorList>
            <consortium name="DOE Joint Genome Institute"/>
            <person name="Kjaerbolling I."/>
            <person name="Vesth T."/>
            <person name="Frisvad J.C."/>
            <person name="Nybo J.L."/>
            <person name="Theobald S."/>
            <person name="Kildgaard S."/>
            <person name="Isbrandt T."/>
            <person name="Kuo A."/>
            <person name="Sato A."/>
            <person name="Lyhne E.K."/>
            <person name="Kogle M.E."/>
            <person name="Wiebenga A."/>
            <person name="Kun R.S."/>
            <person name="Lubbers R.J."/>
            <person name="Makela M.R."/>
            <person name="Barry K."/>
            <person name="Chovatia M."/>
            <person name="Clum A."/>
            <person name="Daum C."/>
            <person name="Haridas S."/>
            <person name="He G."/>
            <person name="LaButti K."/>
            <person name="Lipzen A."/>
            <person name="Mondo S."/>
            <person name="Riley R."/>
            <person name="Salamov A."/>
            <person name="Simmons B.A."/>
            <person name="Magnuson J.K."/>
            <person name="Henrissat B."/>
            <person name="Mortensen U.H."/>
            <person name="Larsen T.O."/>
            <person name="Devries R.P."/>
            <person name="Grigoriev I.V."/>
            <person name="Machida M."/>
            <person name="Baker S.E."/>
            <person name="Andersen M.R."/>
        </authorList>
    </citation>
    <scope>NUCLEOTIDE SEQUENCE</scope>
    <source>
        <strain evidence="1">CBS 117612</strain>
    </source>
</reference>
<dbReference type="Gene3D" id="3.40.50.10350">
    <property type="entry name" value="Glycerate kinase, domain 1"/>
    <property type="match status" value="1"/>
</dbReference>
<organism evidence="1">
    <name type="scientific">Aspergillus arachidicola</name>
    <dbReference type="NCBI Taxonomy" id="656916"/>
    <lineage>
        <taxon>Eukaryota</taxon>
        <taxon>Fungi</taxon>
        <taxon>Dikarya</taxon>
        <taxon>Ascomycota</taxon>
        <taxon>Pezizomycotina</taxon>
        <taxon>Eurotiomycetes</taxon>
        <taxon>Eurotiomycetidae</taxon>
        <taxon>Eurotiales</taxon>
        <taxon>Aspergillaceae</taxon>
        <taxon>Aspergillus</taxon>
        <taxon>Aspergillus subgen. Circumdati</taxon>
    </lineage>
</organism>
<evidence type="ECO:0000313" key="1">
    <source>
        <dbReference type="EMBL" id="KAE8344908.1"/>
    </source>
</evidence>
<dbReference type="OrthoDB" id="10262596at2759"/>
<accession>A0A5N6YI16</accession>
<sequence length="89" mass="9912">MEYYNIEGLFEDCDLILTAEGGIDYLTTRGKIPAEVAIRAKKYHIPVIVLAGTIGDEAREAVAESELLLTESAERVMRMVVVGRKLAEW</sequence>
<dbReference type="InterPro" id="IPR004381">
    <property type="entry name" value="Glycerate_kinase"/>
</dbReference>
<dbReference type="Pfam" id="PF02595">
    <property type="entry name" value="Gly_kinase"/>
    <property type="match status" value="1"/>
</dbReference>
<evidence type="ECO:0008006" key="2">
    <source>
        <dbReference type="Google" id="ProtNLM"/>
    </source>
</evidence>
<dbReference type="InterPro" id="IPR036129">
    <property type="entry name" value="Glycerate_kinase_sf"/>
</dbReference>
<dbReference type="InterPro" id="IPR018197">
    <property type="entry name" value="Glycerate_kinase_RE-like"/>
</dbReference>
<dbReference type="Proteomes" id="UP000325558">
    <property type="component" value="Unassembled WGS sequence"/>
</dbReference>
<name>A0A5N6YI16_9EURO</name>
<dbReference type="GO" id="GO:0031388">
    <property type="term" value="P:organic acid phosphorylation"/>
    <property type="evidence" value="ECO:0007669"/>
    <property type="project" value="InterPro"/>
</dbReference>
<proteinExistence type="predicted"/>
<dbReference type="AlphaFoldDB" id="A0A5N6YI16"/>
<dbReference type="EMBL" id="ML737122">
    <property type="protein sequence ID" value="KAE8344908.1"/>
    <property type="molecule type" value="Genomic_DNA"/>
</dbReference>
<dbReference type="GO" id="GO:0008887">
    <property type="term" value="F:glycerate kinase activity"/>
    <property type="evidence" value="ECO:0007669"/>
    <property type="project" value="InterPro"/>
</dbReference>
<gene>
    <name evidence="1" type="ORF">BDV24DRAFT_160211</name>
</gene>
<protein>
    <recommendedName>
        <fullName evidence="2">Glycerate kinase</fullName>
    </recommendedName>
</protein>
<dbReference type="SUPFAM" id="SSF110738">
    <property type="entry name" value="Glycerate kinase I"/>
    <property type="match status" value="1"/>
</dbReference>